<dbReference type="EMBL" id="MVGC01000230">
    <property type="protein sequence ID" value="RJE21407.1"/>
    <property type="molecule type" value="Genomic_DNA"/>
</dbReference>
<comment type="caution">
    <text evidence="2">The sequence shown here is derived from an EMBL/GenBank/DDBJ whole genome shotgun (WGS) entry which is preliminary data.</text>
</comment>
<keyword evidence="3" id="KW-1185">Reference proteome</keyword>
<organism evidence="2 3">
    <name type="scientific">Aspergillus sclerotialis</name>
    <dbReference type="NCBI Taxonomy" id="2070753"/>
    <lineage>
        <taxon>Eukaryota</taxon>
        <taxon>Fungi</taxon>
        <taxon>Dikarya</taxon>
        <taxon>Ascomycota</taxon>
        <taxon>Pezizomycotina</taxon>
        <taxon>Eurotiomycetes</taxon>
        <taxon>Eurotiomycetidae</taxon>
        <taxon>Eurotiales</taxon>
        <taxon>Aspergillaceae</taxon>
        <taxon>Aspergillus</taxon>
        <taxon>Aspergillus subgen. Polypaecilum</taxon>
    </lineage>
</organism>
<dbReference type="InterPro" id="IPR036188">
    <property type="entry name" value="FAD/NAD-bd_sf"/>
</dbReference>
<dbReference type="OrthoDB" id="432536at2759"/>
<feature type="non-terminal residue" evidence="2">
    <location>
        <position position="384"/>
    </location>
</feature>
<dbReference type="Gene3D" id="3.50.50.60">
    <property type="entry name" value="FAD/NAD(P)-binding domain"/>
    <property type="match status" value="1"/>
</dbReference>
<dbReference type="PANTHER" id="PTHR38688">
    <property type="entry name" value="PYR_REDOX_2 DOMAIN-CONTAINING PROTEIN"/>
    <property type="match status" value="1"/>
</dbReference>
<gene>
    <name evidence="2" type="ORF">PHISCL_06238</name>
</gene>
<name>A0A3A2ZJ23_9EURO</name>
<accession>A0A3A2ZJ23</accession>
<sequence length="384" mass="42144">MGVPQKYAAVVVGAGPAGLAIMGNILERKLAGKVAWVDPVFQGGRVNRKYREVPSNTKVKLFQEYATAVEPFRNIVKNTPSPSPFSTLQKLDPEKTCHLHHAGDMVQALTDGVGKMDQVFKCRGFATAANLAERNATWTVSVKPSESKDNLEITTPRVILCTGASPTTVDLRVPGLNIQRLDLDTVLKPSDLVLQVPRDKPQTVAVVGASHSAILALLNLLDLARSTHPELRIKWFTRHALRYAEYMDGWILRDNTGLKGMAAEFARTQLEDDKLPTSDAGKFITKIDCSAGKESDQFNAHLPSCSHIVQAVGFTPDPLPQLSVDGRPIVPKTDNETGSFYEQDGKLVKGLYGAGIAFPERVVDPYRNVEFAVGFFKFMKFAKR</sequence>
<dbReference type="AlphaFoldDB" id="A0A3A2ZJ23"/>
<dbReference type="Proteomes" id="UP000266188">
    <property type="component" value="Unassembled WGS sequence"/>
</dbReference>
<evidence type="ECO:0000313" key="3">
    <source>
        <dbReference type="Proteomes" id="UP000266188"/>
    </source>
</evidence>
<dbReference type="InterPro" id="IPR053275">
    <property type="entry name" value="Agnestin_monoxygenase"/>
</dbReference>
<dbReference type="STRING" id="2070753.A0A3A2ZJ23"/>
<feature type="domain" description="FAD/NAD(P)-binding" evidence="1">
    <location>
        <begin position="9"/>
        <end position="213"/>
    </location>
</feature>
<dbReference type="PANTHER" id="PTHR38688:SF1">
    <property type="entry name" value="FAD_NAD(P)-BINDING DOMAIN-CONTAINING PROTEIN"/>
    <property type="match status" value="1"/>
</dbReference>
<evidence type="ECO:0000313" key="2">
    <source>
        <dbReference type="EMBL" id="RJE21407.1"/>
    </source>
</evidence>
<dbReference type="SUPFAM" id="SSF51905">
    <property type="entry name" value="FAD/NAD(P)-binding domain"/>
    <property type="match status" value="1"/>
</dbReference>
<protein>
    <recommendedName>
        <fullName evidence="1">FAD/NAD(P)-binding domain-containing protein</fullName>
    </recommendedName>
</protein>
<evidence type="ECO:0000259" key="1">
    <source>
        <dbReference type="Pfam" id="PF07992"/>
    </source>
</evidence>
<dbReference type="GO" id="GO:0016491">
    <property type="term" value="F:oxidoreductase activity"/>
    <property type="evidence" value="ECO:0007669"/>
    <property type="project" value="InterPro"/>
</dbReference>
<proteinExistence type="predicted"/>
<reference evidence="3" key="1">
    <citation type="submission" date="2017-02" db="EMBL/GenBank/DDBJ databases">
        <authorList>
            <person name="Tafer H."/>
            <person name="Lopandic K."/>
        </authorList>
    </citation>
    <scope>NUCLEOTIDE SEQUENCE [LARGE SCALE GENOMIC DNA]</scope>
    <source>
        <strain evidence="3">CBS 366.77</strain>
    </source>
</reference>
<dbReference type="InterPro" id="IPR023753">
    <property type="entry name" value="FAD/NAD-binding_dom"/>
</dbReference>
<dbReference type="Pfam" id="PF07992">
    <property type="entry name" value="Pyr_redox_2"/>
    <property type="match status" value="1"/>
</dbReference>